<proteinExistence type="predicted"/>
<gene>
    <name evidence="1" type="ORF">ACH49Z_29020</name>
</gene>
<dbReference type="Pfam" id="PF04328">
    <property type="entry name" value="Sel_put"/>
    <property type="match status" value="1"/>
</dbReference>
<dbReference type="Proteomes" id="UP001611494">
    <property type="component" value="Unassembled WGS sequence"/>
</dbReference>
<keyword evidence="2" id="KW-1185">Reference proteome</keyword>
<organism evidence="1 2">
    <name type="scientific">Nocardia testacea</name>
    <dbReference type="NCBI Taxonomy" id="248551"/>
    <lineage>
        <taxon>Bacteria</taxon>
        <taxon>Bacillati</taxon>
        <taxon>Actinomycetota</taxon>
        <taxon>Actinomycetes</taxon>
        <taxon>Mycobacteriales</taxon>
        <taxon>Nocardiaceae</taxon>
        <taxon>Nocardia</taxon>
    </lineage>
</organism>
<dbReference type="EMBL" id="JBIRYL010000018">
    <property type="protein sequence ID" value="MFI2233898.1"/>
    <property type="molecule type" value="Genomic_DNA"/>
</dbReference>
<dbReference type="RefSeq" id="WP_083872903.1">
    <property type="nucleotide sequence ID" value="NZ_JBIRYL010000018.1"/>
</dbReference>
<name>A0ABW7W7W4_9NOCA</name>
<sequence>MRAVFRYLDSVVGGQDYQRYLAHMRRVHPGRPVVSERDYWRERYADAERNPGARCC</sequence>
<evidence type="ECO:0000313" key="1">
    <source>
        <dbReference type="EMBL" id="MFI2233898.1"/>
    </source>
</evidence>
<dbReference type="InterPro" id="IPR007423">
    <property type="entry name" value="Sel_put"/>
</dbReference>
<comment type="caution">
    <text evidence="1">The sequence shown here is derived from an EMBL/GenBank/DDBJ whole genome shotgun (WGS) entry which is preliminary data.</text>
</comment>
<protein>
    <submittedName>
        <fullName evidence="1">YbdD/YjiX family protein</fullName>
    </submittedName>
</protein>
<evidence type="ECO:0000313" key="2">
    <source>
        <dbReference type="Proteomes" id="UP001611494"/>
    </source>
</evidence>
<accession>A0ABW7W7W4</accession>
<reference evidence="1 2" key="1">
    <citation type="submission" date="2024-10" db="EMBL/GenBank/DDBJ databases">
        <title>The Natural Products Discovery Center: Release of the First 8490 Sequenced Strains for Exploring Actinobacteria Biosynthetic Diversity.</title>
        <authorList>
            <person name="Kalkreuter E."/>
            <person name="Kautsar S.A."/>
            <person name="Yang D."/>
            <person name="Bader C.D."/>
            <person name="Teijaro C.N."/>
            <person name="Fluegel L."/>
            <person name="Davis C.M."/>
            <person name="Simpson J.R."/>
            <person name="Lauterbach L."/>
            <person name="Steele A.D."/>
            <person name="Gui C."/>
            <person name="Meng S."/>
            <person name="Li G."/>
            <person name="Viehrig K."/>
            <person name="Ye F."/>
            <person name="Su P."/>
            <person name="Kiefer A.F."/>
            <person name="Nichols A."/>
            <person name="Cepeda A.J."/>
            <person name="Yan W."/>
            <person name="Fan B."/>
            <person name="Jiang Y."/>
            <person name="Adhikari A."/>
            <person name="Zheng C.-J."/>
            <person name="Schuster L."/>
            <person name="Cowan T.M."/>
            <person name="Smanski M.J."/>
            <person name="Chevrette M.G."/>
            <person name="De Carvalho L.P.S."/>
            <person name="Shen B."/>
        </authorList>
    </citation>
    <scope>NUCLEOTIDE SEQUENCE [LARGE SCALE GENOMIC DNA]</scope>
    <source>
        <strain evidence="1 2">NPDC019377</strain>
    </source>
</reference>